<name>A0A8S1XSZ1_PAROT</name>
<dbReference type="OMA" id="FNDERQI"/>
<evidence type="ECO:0000313" key="2">
    <source>
        <dbReference type="EMBL" id="CAD8204210.1"/>
    </source>
</evidence>
<feature type="compositionally biased region" description="Polar residues" evidence="1">
    <location>
        <begin position="334"/>
        <end position="351"/>
    </location>
</feature>
<keyword evidence="3" id="KW-1185">Reference proteome</keyword>
<feature type="region of interest" description="Disordered" evidence="1">
    <location>
        <begin position="436"/>
        <end position="465"/>
    </location>
</feature>
<protein>
    <recommendedName>
        <fullName evidence="4">CHY-type domain-containing protein</fullName>
    </recommendedName>
</protein>
<sequence length="567" mass="65514">MSDIKVTPRQHGRSKTKTIDNIQVQQKKPGITNDRLVVNKLGLKFDPVCWKKTHEKGRIQYVCIEKDCKADRRLACAHCIIEEHDQHVSNKITVEQYCEAFEYNYKQYMLQVAKMEENYKKCKMIDVIEQIDRDMNTIFEIIKYQLKTVRDRYVQDMQTHSETTNATLIQSFNDERQILSKMKEYANKNLYEMTPAEMDHSLLLIGSSHIEEIVNKLTTFEDQSATISSTLKAQWKLIYEELEEKLGDVISQVGQYNLNVQKSSGKRTPIDQVNMLLQDQKYQDMTAQYTSTTNKSESIHMSTFQRTNYSQQPLLKLQPIQLFQHLQSVDKQLNKPNTSKFADSVSESVKQIDSPKDHTKSIKQVAGSSDVVSPLKSELNSKQTTSKQNSLRNLMLKNQNQPQQLKEASIQIINNNCNQKQQTQLRQISPNGMHYYYQSDGKKLDGKRGNHLQSQSSSSLNQQSLDKRLSAQKLQSYHIPCNYNNMKCIHNDLVKASPVFTCCNQAYPCYECHDQVANHKAHITIPSQRYCPMCKEIFTVNLLSTVDVKCYHKGLVDQEQSQNNPHS</sequence>
<feature type="compositionally biased region" description="Polar residues" evidence="1">
    <location>
        <begin position="378"/>
        <end position="389"/>
    </location>
</feature>
<comment type="caution">
    <text evidence="2">The sequence shown here is derived from an EMBL/GenBank/DDBJ whole genome shotgun (WGS) entry which is preliminary data.</text>
</comment>
<reference evidence="2" key="1">
    <citation type="submission" date="2021-01" db="EMBL/GenBank/DDBJ databases">
        <authorList>
            <consortium name="Genoscope - CEA"/>
            <person name="William W."/>
        </authorList>
    </citation>
    <scope>NUCLEOTIDE SEQUENCE</scope>
</reference>
<dbReference type="Proteomes" id="UP000683925">
    <property type="component" value="Unassembled WGS sequence"/>
</dbReference>
<feature type="compositionally biased region" description="Low complexity" evidence="1">
    <location>
        <begin position="452"/>
        <end position="464"/>
    </location>
</feature>
<feature type="region of interest" description="Disordered" evidence="1">
    <location>
        <begin position="334"/>
        <end position="389"/>
    </location>
</feature>
<proteinExistence type="predicted"/>
<organism evidence="2 3">
    <name type="scientific">Paramecium octaurelia</name>
    <dbReference type="NCBI Taxonomy" id="43137"/>
    <lineage>
        <taxon>Eukaryota</taxon>
        <taxon>Sar</taxon>
        <taxon>Alveolata</taxon>
        <taxon>Ciliophora</taxon>
        <taxon>Intramacronucleata</taxon>
        <taxon>Oligohymenophorea</taxon>
        <taxon>Peniculida</taxon>
        <taxon>Parameciidae</taxon>
        <taxon>Paramecium</taxon>
    </lineage>
</organism>
<evidence type="ECO:0000313" key="3">
    <source>
        <dbReference type="Proteomes" id="UP000683925"/>
    </source>
</evidence>
<dbReference type="EMBL" id="CAJJDP010000133">
    <property type="protein sequence ID" value="CAD8204210.1"/>
    <property type="molecule type" value="Genomic_DNA"/>
</dbReference>
<dbReference type="OrthoDB" id="295115at2759"/>
<evidence type="ECO:0000256" key="1">
    <source>
        <dbReference type="SAM" id="MobiDB-lite"/>
    </source>
</evidence>
<gene>
    <name evidence="2" type="ORF">POCTA_138.1.T1320028</name>
</gene>
<dbReference type="AlphaFoldDB" id="A0A8S1XSZ1"/>
<evidence type="ECO:0008006" key="4">
    <source>
        <dbReference type="Google" id="ProtNLM"/>
    </source>
</evidence>
<accession>A0A8S1XSZ1</accession>